<organism evidence="1 2">
    <name type="scientific">Candidatus Spechtbacteria bacterium RIFCSPHIGHO2_01_FULL_43_30</name>
    <dbReference type="NCBI Taxonomy" id="1802158"/>
    <lineage>
        <taxon>Bacteria</taxon>
        <taxon>Candidatus Spechtiibacteriota</taxon>
    </lineage>
</organism>
<proteinExistence type="predicted"/>
<dbReference type="AlphaFoldDB" id="A0A1G2H733"/>
<evidence type="ECO:0000313" key="2">
    <source>
        <dbReference type="Proteomes" id="UP000177932"/>
    </source>
</evidence>
<evidence type="ECO:0000313" key="1">
    <source>
        <dbReference type="EMBL" id="OGZ58159.1"/>
    </source>
</evidence>
<protein>
    <submittedName>
        <fullName evidence="1">Uncharacterized protein</fullName>
    </submittedName>
</protein>
<dbReference type="Proteomes" id="UP000177932">
    <property type="component" value="Unassembled WGS sequence"/>
</dbReference>
<reference evidence="1 2" key="1">
    <citation type="journal article" date="2016" name="Nat. Commun.">
        <title>Thousands of microbial genomes shed light on interconnected biogeochemical processes in an aquifer system.</title>
        <authorList>
            <person name="Anantharaman K."/>
            <person name="Brown C.T."/>
            <person name="Hug L.A."/>
            <person name="Sharon I."/>
            <person name="Castelle C.J."/>
            <person name="Probst A.J."/>
            <person name="Thomas B.C."/>
            <person name="Singh A."/>
            <person name="Wilkins M.J."/>
            <person name="Karaoz U."/>
            <person name="Brodie E.L."/>
            <person name="Williams K.H."/>
            <person name="Hubbard S.S."/>
            <person name="Banfield J.F."/>
        </authorList>
    </citation>
    <scope>NUCLEOTIDE SEQUENCE [LARGE SCALE GENOMIC DNA]</scope>
</reference>
<name>A0A1G2H733_9BACT</name>
<accession>A0A1G2H733</accession>
<comment type="caution">
    <text evidence="1">The sequence shown here is derived from an EMBL/GenBank/DDBJ whole genome shotgun (WGS) entry which is preliminary data.</text>
</comment>
<gene>
    <name evidence="1" type="ORF">A2827_02965</name>
</gene>
<sequence length="89" mass="10520">MATILGDCTIARKTVSAFANAKKTGSKETFDPELLRISFFHLYYCYRISCGEQWQTLYLDKNTDPEVQKWLERWNDMPDKMNFNIRVIC</sequence>
<dbReference type="EMBL" id="MHOD01000014">
    <property type="protein sequence ID" value="OGZ58159.1"/>
    <property type="molecule type" value="Genomic_DNA"/>
</dbReference>